<keyword evidence="5 9" id="KW-0784">Thiamine biosynthesis</keyword>
<evidence type="ECO:0000256" key="2">
    <source>
        <dbReference type="ARBA" id="ARBA00022679"/>
    </source>
</evidence>
<feature type="binding site" evidence="9">
    <location>
        <position position="90"/>
    </location>
    <ligand>
        <name>Mg(2+)</name>
        <dbReference type="ChEBI" id="CHEBI:18420"/>
    </ligand>
</feature>
<keyword evidence="2 9" id="KW-0808">Transferase</keyword>
<dbReference type="Proteomes" id="UP000648182">
    <property type="component" value="Unassembled WGS sequence"/>
</dbReference>
<dbReference type="EMBL" id="JACSPV010000070">
    <property type="protein sequence ID" value="MBD8007606.1"/>
    <property type="molecule type" value="Genomic_DNA"/>
</dbReference>
<evidence type="ECO:0000256" key="4">
    <source>
        <dbReference type="ARBA" id="ARBA00022842"/>
    </source>
</evidence>
<evidence type="ECO:0000259" key="12">
    <source>
        <dbReference type="Pfam" id="PF02581"/>
    </source>
</evidence>
<comment type="catalytic activity">
    <reaction evidence="8 9 10">
        <text>2-[(2R,5Z)-2-carboxy-4-methylthiazol-5(2H)-ylidene]ethyl phosphate + 4-amino-2-methyl-5-(diphosphooxymethyl)pyrimidine + 2 H(+) = thiamine phosphate + CO2 + diphosphate</text>
        <dbReference type="Rhea" id="RHEA:47844"/>
        <dbReference type="ChEBI" id="CHEBI:15378"/>
        <dbReference type="ChEBI" id="CHEBI:16526"/>
        <dbReference type="ChEBI" id="CHEBI:33019"/>
        <dbReference type="ChEBI" id="CHEBI:37575"/>
        <dbReference type="ChEBI" id="CHEBI:57841"/>
        <dbReference type="ChEBI" id="CHEBI:62899"/>
        <dbReference type="EC" id="2.5.1.3"/>
    </reaction>
</comment>
<evidence type="ECO:0000256" key="7">
    <source>
        <dbReference type="ARBA" id="ARBA00047851"/>
    </source>
</evidence>
<comment type="function">
    <text evidence="9">Condenses 4-methyl-5-(beta-hydroxyethyl)thiazole monophosphate (THZ-P) and 2-methyl-4-amino-5-hydroxymethyl pyrimidine pyrophosphate (HMP-PP) to form thiamine monophosphate (TMP).</text>
</comment>
<name>A0ABR8VS58_9BACI</name>
<feature type="domain" description="Thiamine phosphate synthase/TenI" evidence="12">
    <location>
        <begin position="9"/>
        <end position="188"/>
    </location>
</feature>
<keyword evidence="14" id="KW-1185">Reference proteome</keyword>
<evidence type="ECO:0000256" key="3">
    <source>
        <dbReference type="ARBA" id="ARBA00022723"/>
    </source>
</evidence>
<protein>
    <recommendedName>
        <fullName evidence="9">Thiamine-phosphate synthase</fullName>
        <shortName evidence="9">TP synthase</shortName>
        <shortName evidence="9">TPS</shortName>
        <ecNumber evidence="9">2.5.1.3</ecNumber>
    </recommendedName>
    <alternativeName>
        <fullName evidence="9">Thiamine-phosphate pyrophosphorylase</fullName>
        <shortName evidence="9">TMP pyrophosphorylase</shortName>
        <shortName evidence="9">TMP-PPase</shortName>
    </alternativeName>
</protein>
<dbReference type="NCBIfam" id="TIGR00693">
    <property type="entry name" value="thiE"/>
    <property type="match status" value="1"/>
</dbReference>
<comment type="similarity">
    <text evidence="9 10">Belongs to the thiamine-phosphate synthase family.</text>
</comment>
<evidence type="ECO:0000256" key="10">
    <source>
        <dbReference type="RuleBase" id="RU003826"/>
    </source>
</evidence>
<evidence type="ECO:0000256" key="5">
    <source>
        <dbReference type="ARBA" id="ARBA00022977"/>
    </source>
</evidence>
<dbReference type="Gene3D" id="3.20.20.70">
    <property type="entry name" value="Aldolase class I"/>
    <property type="match status" value="1"/>
</dbReference>
<organism evidence="13 14">
    <name type="scientific">Bacillus norwichensis</name>
    <dbReference type="NCBI Taxonomy" id="2762217"/>
    <lineage>
        <taxon>Bacteria</taxon>
        <taxon>Bacillati</taxon>
        <taxon>Bacillota</taxon>
        <taxon>Bacilli</taxon>
        <taxon>Bacillales</taxon>
        <taxon>Bacillaceae</taxon>
        <taxon>Bacillus</taxon>
    </lineage>
</organism>
<feature type="binding site" evidence="9">
    <location>
        <position position="71"/>
    </location>
    <ligand>
        <name>Mg(2+)</name>
        <dbReference type="ChEBI" id="CHEBI:18420"/>
    </ligand>
</feature>
<dbReference type="EC" id="2.5.1.3" evidence="9"/>
<dbReference type="InterPro" id="IPR022998">
    <property type="entry name" value="ThiamineP_synth_TenI"/>
</dbReference>
<evidence type="ECO:0000256" key="11">
    <source>
        <dbReference type="RuleBase" id="RU004253"/>
    </source>
</evidence>
<feature type="binding site" evidence="9">
    <location>
        <position position="138"/>
    </location>
    <ligand>
        <name>4-amino-2-methyl-5-(diphosphooxymethyl)pyrimidine</name>
        <dbReference type="ChEBI" id="CHEBI:57841"/>
    </ligand>
</feature>
<feature type="binding site" evidence="9">
    <location>
        <begin position="185"/>
        <end position="186"/>
    </location>
    <ligand>
        <name>2-[(2R,5Z)-2-carboxy-4-methylthiazol-5(2H)-ylidene]ethyl phosphate</name>
        <dbReference type="ChEBI" id="CHEBI:62899"/>
    </ligand>
</feature>
<dbReference type="PANTHER" id="PTHR20857">
    <property type="entry name" value="THIAMINE-PHOSPHATE PYROPHOSPHORYLASE"/>
    <property type="match status" value="1"/>
</dbReference>
<dbReference type="Pfam" id="PF02581">
    <property type="entry name" value="TMP-TENI"/>
    <property type="match status" value="1"/>
</dbReference>
<keyword evidence="4 9" id="KW-0460">Magnesium</keyword>
<feature type="binding site" evidence="9">
    <location>
        <position position="109"/>
    </location>
    <ligand>
        <name>4-amino-2-methyl-5-(diphosphooxymethyl)pyrimidine</name>
        <dbReference type="ChEBI" id="CHEBI:57841"/>
    </ligand>
</feature>
<dbReference type="CDD" id="cd00564">
    <property type="entry name" value="TMP_TenI"/>
    <property type="match status" value="1"/>
</dbReference>
<sequence>MKRDIDYKLYVVTEEGMSFDHLLPIIEQAVNGGASLIQLREKKSEGKAFYEKAVRLKQFLDSLSIPLIINDRVDIALAVDAAGVHLGQSDIPIEVVKKIIPDSMIVGISAHTVEEAVLAEEAGADYIGVGSVFPTSTKADAKLLPNGMLGKIIESVSIPVVAIGGINEKNASQLQAYKLDGIVVVSAITRADDPKSAAEKLLEKAFEYKTNDEVTGPV</sequence>
<evidence type="ECO:0000313" key="13">
    <source>
        <dbReference type="EMBL" id="MBD8007606.1"/>
    </source>
</evidence>
<dbReference type="HAMAP" id="MF_00097">
    <property type="entry name" value="TMP_synthase"/>
    <property type="match status" value="1"/>
</dbReference>
<evidence type="ECO:0000256" key="9">
    <source>
        <dbReference type="HAMAP-Rule" id="MF_00097"/>
    </source>
</evidence>
<comment type="catalytic activity">
    <reaction evidence="7 9 10">
        <text>2-(2-carboxy-4-methylthiazol-5-yl)ethyl phosphate + 4-amino-2-methyl-5-(diphosphooxymethyl)pyrimidine + 2 H(+) = thiamine phosphate + CO2 + diphosphate</text>
        <dbReference type="Rhea" id="RHEA:47848"/>
        <dbReference type="ChEBI" id="CHEBI:15378"/>
        <dbReference type="ChEBI" id="CHEBI:16526"/>
        <dbReference type="ChEBI" id="CHEBI:33019"/>
        <dbReference type="ChEBI" id="CHEBI:37575"/>
        <dbReference type="ChEBI" id="CHEBI:57841"/>
        <dbReference type="ChEBI" id="CHEBI:62890"/>
        <dbReference type="EC" id="2.5.1.3"/>
    </reaction>
</comment>
<evidence type="ECO:0000256" key="1">
    <source>
        <dbReference type="ARBA" id="ARBA00005165"/>
    </source>
</evidence>
<reference evidence="13 14" key="1">
    <citation type="submission" date="2020-08" db="EMBL/GenBank/DDBJ databases">
        <title>A Genomic Blueprint of the Chicken Gut Microbiome.</title>
        <authorList>
            <person name="Gilroy R."/>
            <person name="Ravi A."/>
            <person name="Getino M."/>
            <person name="Pursley I."/>
            <person name="Horton D.L."/>
            <person name="Alikhan N.-F."/>
            <person name="Baker D."/>
            <person name="Gharbi K."/>
            <person name="Hall N."/>
            <person name="Watson M."/>
            <person name="Adriaenssens E.M."/>
            <person name="Foster-Nyarko E."/>
            <person name="Jarju S."/>
            <person name="Secka A."/>
            <person name="Antonio M."/>
            <person name="Oren A."/>
            <person name="Chaudhuri R."/>
            <person name="La Ragione R.M."/>
            <person name="Hildebrand F."/>
            <person name="Pallen M.J."/>
        </authorList>
    </citation>
    <scope>NUCLEOTIDE SEQUENCE [LARGE SCALE GENOMIC DNA]</scope>
    <source>
        <strain evidence="13 14">Sa1BUA2</strain>
    </source>
</reference>
<comment type="caution">
    <text evidence="13">The sequence shown here is derived from an EMBL/GenBank/DDBJ whole genome shotgun (WGS) entry which is preliminary data.</text>
</comment>
<keyword evidence="3 9" id="KW-0479">Metal-binding</keyword>
<dbReference type="GO" id="GO:0004789">
    <property type="term" value="F:thiamine-phosphate diphosphorylase activity"/>
    <property type="evidence" value="ECO:0007669"/>
    <property type="project" value="UniProtKB-EC"/>
</dbReference>
<gene>
    <name evidence="9 13" type="primary">thiE</name>
    <name evidence="13" type="ORF">H9631_21420</name>
</gene>
<proteinExistence type="inferred from homology"/>
<dbReference type="InterPro" id="IPR034291">
    <property type="entry name" value="TMP_synthase"/>
</dbReference>
<dbReference type="SUPFAM" id="SSF51391">
    <property type="entry name" value="Thiamin phosphate synthase"/>
    <property type="match status" value="1"/>
</dbReference>
<evidence type="ECO:0000256" key="6">
    <source>
        <dbReference type="ARBA" id="ARBA00047334"/>
    </source>
</evidence>
<dbReference type="InterPro" id="IPR013785">
    <property type="entry name" value="Aldolase_TIM"/>
</dbReference>
<feature type="binding site" evidence="9">
    <location>
        <begin position="135"/>
        <end position="137"/>
    </location>
    <ligand>
        <name>2-[(2R,5Z)-2-carboxy-4-methylthiazol-5(2H)-ylidene]ethyl phosphate</name>
        <dbReference type="ChEBI" id="CHEBI:62899"/>
    </ligand>
</feature>
<dbReference type="RefSeq" id="WP_191816381.1">
    <property type="nucleotide sequence ID" value="NZ_JACSPV010000070.1"/>
</dbReference>
<feature type="binding site" evidence="9">
    <location>
        <position position="165"/>
    </location>
    <ligand>
        <name>2-[(2R,5Z)-2-carboxy-4-methylthiazol-5(2H)-ylidene]ethyl phosphate</name>
        <dbReference type="ChEBI" id="CHEBI:62899"/>
    </ligand>
</feature>
<feature type="binding site" evidence="9">
    <location>
        <position position="70"/>
    </location>
    <ligand>
        <name>4-amino-2-methyl-5-(diphosphooxymethyl)pyrimidine</name>
        <dbReference type="ChEBI" id="CHEBI:57841"/>
    </ligand>
</feature>
<feature type="binding site" evidence="9">
    <location>
        <begin position="38"/>
        <end position="42"/>
    </location>
    <ligand>
        <name>4-amino-2-methyl-5-(diphosphooxymethyl)pyrimidine</name>
        <dbReference type="ChEBI" id="CHEBI:57841"/>
    </ligand>
</feature>
<comment type="catalytic activity">
    <reaction evidence="6 9 10">
        <text>4-methyl-5-(2-phosphooxyethyl)-thiazole + 4-amino-2-methyl-5-(diphosphooxymethyl)pyrimidine + H(+) = thiamine phosphate + diphosphate</text>
        <dbReference type="Rhea" id="RHEA:22328"/>
        <dbReference type="ChEBI" id="CHEBI:15378"/>
        <dbReference type="ChEBI" id="CHEBI:33019"/>
        <dbReference type="ChEBI" id="CHEBI:37575"/>
        <dbReference type="ChEBI" id="CHEBI:57841"/>
        <dbReference type="ChEBI" id="CHEBI:58296"/>
        <dbReference type="EC" id="2.5.1.3"/>
    </reaction>
</comment>
<dbReference type="InterPro" id="IPR036206">
    <property type="entry name" value="ThiamineP_synth_sf"/>
</dbReference>
<comment type="cofactor">
    <cofactor evidence="9">
        <name>Mg(2+)</name>
        <dbReference type="ChEBI" id="CHEBI:18420"/>
    </cofactor>
    <text evidence="9">Binds 1 Mg(2+) ion per subunit.</text>
</comment>
<comment type="pathway">
    <text evidence="1 9 11">Cofactor biosynthesis; thiamine diphosphate biosynthesis; thiamine phosphate from 4-amino-2-methyl-5-diphosphomethylpyrimidine and 4-methyl-5-(2-phosphoethyl)-thiazole: step 1/1.</text>
</comment>
<evidence type="ECO:0000256" key="8">
    <source>
        <dbReference type="ARBA" id="ARBA00047883"/>
    </source>
</evidence>
<accession>A0ABR8VS58</accession>
<dbReference type="PANTHER" id="PTHR20857:SF23">
    <property type="entry name" value="THIAMINE BIOSYNTHETIC BIFUNCTIONAL ENZYME"/>
    <property type="match status" value="1"/>
</dbReference>
<evidence type="ECO:0000313" key="14">
    <source>
        <dbReference type="Proteomes" id="UP000648182"/>
    </source>
</evidence>